<sequence>MSTYEPAELARELGYVDEQRPGKVVRDYLRKKYPNHRKYERWVLDEEQAADVRANVPRKR</sequence>
<reference evidence="1 2" key="1">
    <citation type="submission" date="2023-07" db="EMBL/GenBank/DDBJ databases">
        <title>Sorghum-associated microbial communities from plants grown in Nebraska, USA.</title>
        <authorList>
            <person name="Schachtman D."/>
        </authorList>
    </citation>
    <scope>NUCLEOTIDE SEQUENCE [LARGE SCALE GENOMIC DNA]</scope>
    <source>
        <strain evidence="1 2">DS1001</strain>
    </source>
</reference>
<evidence type="ECO:0000313" key="2">
    <source>
        <dbReference type="Proteomes" id="UP001239267"/>
    </source>
</evidence>
<name>A0AAJ1SWV5_9MICC</name>
<dbReference type="EMBL" id="JAUSTB010000012">
    <property type="protein sequence ID" value="MDQ0147323.1"/>
    <property type="molecule type" value="Genomic_DNA"/>
</dbReference>
<dbReference type="Proteomes" id="UP001239267">
    <property type="component" value="Unassembled WGS sequence"/>
</dbReference>
<gene>
    <name evidence="1" type="ORF">J2T23_003233</name>
</gene>
<dbReference type="AlphaFoldDB" id="A0AAJ1SWV5"/>
<keyword evidence="2" id="KW-1185">Reference proteome</keyword>
<evidence type="ECO:0000313" key="1">
    <source>
        <dbReference type="EMBL" id="MDQ0147323.1"/>
    </source>
</evidence>
<proteinExistence type="predicted"/>
<accession>A0AAJ1SWV5</accession>
<comment type="caution">
    <text evidence="1">The sequence shown here is derived from an EMBL/GenBank/DDBJ whole genome shotgun (WGS) entry which is preliminary data.</text>
</comment>
<organism evidence="1 2">
    <name type="scientific">Pseudarthrobacter niigatensis</name>
    <dbReference type="NCBI Taxonomy" id="369935"/>
    <lineage>
        <taxon>Bacteria</taxon>
        <taxon>Bacillati</taxon>
        <taxon>Actinomycetota</taxon>
        <taxon>Actinomycetes</taxon>
        <taxon>Micrococcales</taxon>
        <taxon>Micrococcaceae</taxon>
        <taxon>Pseudarthrobacter</taxon>
    </lineage>
</organism>
<protein>
    <submittedName>
        <fullName evidence="1">Uncharacterized protein</fullName>
    </submittedName>
</protein>
<dbReference type="RefSeq" id="WP_307361549.1">
    <property type="nucleotide sequence ID" value="NZ_JAUSTB010000012.1"/>
</dbReference>